<protein>
    <recommendedName>
        <fullName evidence="3">DUF2946 domain-containing protein</fullName>
    </recommendedName>
</protein>
<dbReference type="AlphaFoldDB" id="A0A1H5ZZZ5"/>
<keyword evidence="2" id="KW-1185">Reference proteome</keyword>
<dbReference type="OrthoDB" id="8163971at2"/>
<gene>
    <name evidence="1" type="ORF">SAMN04488115_105128</name>
</gene>
<dbReference type="RefSeq" id="WP_146071351.1">
    <property type="nucleotide sequence ID" value="NZ_FNUY01000005.1"/>
</dbReference>
<accession>A0A1H5ZZZ5</accession>
<evidence type="ECO:0000313" key="1">
    <source>
        <dbReference type="EMBL" id="SEG42049.1"/>
    </source>
</evidence>
<dbReference type="Proteomes" id="UP000236743">
    <property type="component" value="Unassembled WGS sequence"/>
</dbReference>
<evidence type="ECO:0008006" key="3">
    <source>
        <dbReference type="Google" id="ProtNLM"/>
    </source>
</evidence>
<organism evidence="1 2">
    <name type="scientific">Bosea lathyri</name>
    <dbReference type="NCBI Taxonomy" id="1036778"/>
    <lineage>
        <taxon>Bacteria</taxon>
        <taxon>Pseudomonadati</taxon>
        <taxon>Pseudomonadota</taxon>
        <taxon>Alphaproteobacteria</taxon>
        <taxon>Hyphomicrobiales</taxon>
        <taxon>Boseaceae</taxon>
        <taxon>Bosea</taxon>
    </lineage>
</organism>
<name>A0A1H5ZZZ5_9HYPH</name>
<reference evidence="1 2" key="1">
    <citation type="submission" date="2016-10" db="EMBL/GenBank/DDBJ databases">
        <authorList>
            <person name="de Groot N.N."/>
        </authorList>
    </citation>
    <scope>NUCLEOTIDE SEQUENCE [LARGE SCALE GENOMIC DNA]</scope>
    <source>
        <strain evidence="1 2">DSM 26656</strain>
    </source>
</reference>
<dbReference type="EMBL" id="FNUY01000005">
    <property type="protein sequence ID" value="SEG42049.1"/>
    <property type="molecule type" value="Genomic_DNA"/>
</dbReference>
<proteinExistence type="predicted"/>
<sequence>MSARATAFTRLRRSVLGAWLAVAYALAVLATGLATVPALAAHPALQGITLCSGSAVPGDETPAPLSEQTHCMGCPLNPILLVPTAPQFPTIAQTVAPVALSLPLQHGLPRGATPGLPRSRAPPAGLA</sequence>
<evidence type="ECO:0000313" key="2">
    <source>
        <dbReference type="Proteomes" id="UP000236743"/>
    </source>
</evidence>